<organism evidence="1 2">
    <name type="scientific">Paraburkholderia caribensis MBA4</name>
    <dbReference type="NCBI Taxonomy" id="1323664"/>
    <lineage>
        <taxon>Bacteria</taxon>
        <taxon>Pseudomonadati</taxon>
        <taxon>Pseudomonadota</taxon>
        <taxon>Betaproteobacteria</taxon>
        <taxon>Burkholderiales</taxon>
        <taxon>Burkholderiaceae</taxon>
        <taxon>Paraburkholderia</taxon>
    </lineage>
</organism>
<proteinExistence type="predicted"/>
<evidence type="ECO:0000313" key="2">
    <source>
        <dbReference type="Proteomes" id="UP000019146"/>
    </source>
</evidence>
<sequence>MSGQRIAVQLRGILSGEPGRHVEPFKARVCVDGQRSQIGRRMLFQFLQQPGHGRMVSDAAAGLYQQSILPFGLVQTLEDGIFWQDLKIADDLPFIRHVQLQARRIVSVLLKHE</sequence>
<name>A0A0P0RBN4_9BURK</name>
<accession>A0A0P0RBN4</accession>
<evidence type="ECO:0000313" key="1">
    <source>
        <dbReference type="EMBL" id="ALL65839.1"/>
    </source>
</evidence>
<dbReference type="AlphaFoldDB" id="A0A0P0RBN4"/>
<reference evidence="1 2" key="1">
    <citation type="journal article" date="2014" name="Genome Announc.">
        <title>Draft Genome Sequence of the Haloacid-Degrading Burkholderia caribensis Strain MBA4.</title>
        <authorList>
            <person name="Pan Y."/>
            <person name="Kong K.F."/>
            <person name="Tsang J.S."/>
        </authorList>
    </citation>
    <scope>NUCLEOTIDE SEQUENCE [LARGE SCALE GENOMIC DNA]</scope>
    <source>
        <strain evidence="1 2">MBA4</strain>
    </source>
</reference>
<dbReference type="Proteomes" id="UP000019146">
    <property type="component" value="Chromosome 1"/>
</dbReference>
<protein>
    <submittedName>
        <fullName evidence="1">Uncharacterized protein</fullName>
    </submittedName>
</protein>
<dbReference type="EMBL" id="CP012746">
    <property type="protein sequence ID" value="ALL65839.1"/>
    <property type="molecule type" value="Genomic_DNA"/>
</dbReference>
<gene>
    <name evidence="1" type="ORF">K788_00028520</name>
</gene>
<dbReference type="KEGG" id="bcai:K788_00028520"/>